<name>A0A164QNB5_BACCE</name>
<gene>
    <name evidence="1" type="ORF">B4088_0403</name>
</gene>
<dbReference type="AlphaFoldDB" id="A0A164QNB5"/>
<dbReference type="Proteomes" id="UP000076482">
    <property type="component" value="Unassembled WGS sequence"/>
</dbReference>
<organism evidence="1 2">
    <name type="scientific">Bacillus cereus</name>
    <dbReference type="NCBI Taxonomy" id="1396"/>
    <lineage>
        <taxon>Bacteria</taxon>
        <taxon>Bacillati</taxon>
        <taxon>Bacillota</taxon>
        <taxon>Bacilli</taxon>
        <taxon>Bacillales</taxon>
        <taxon>Bacillaceae</taxon>
        <taxon>Bacillus</taxon>
        <taxon>Bacillus cereus group</taxon>
    </lineage>
</organism>
<accession>A0A164QNB5</accession>
<protein>
    <submittedName>
        <fullName evidence="1">Uncharacterized protein</fullName>
    </submittedName>
</protein>
<sequence length="178" mass="20285">MLIKTDGVRIIAENTVEFTGVFCPSWDINPNNFKSSTNLIDFNDGLFTGSELARILNSTVLKNKPTTLEDAIELAKSYEIPKWSMIVTGTHIPTHYGYELPMQLNAEGINIDFKVITDGHHVHTVQFTSSEFTRTEWNSDELIQVINHELRYADVQDKFNSICNTFNNRVTYAKHSLN</sequence>
<evidence type="ECO:0000313" key="2">
    <source>
        <dbReference type="Proteomes" id="UP000076482"/>
    </source>
</evidence>
<comment type="caution">
    <text evidence="1">The sequence shown here is derived from an EMBL/GenBank/DDBJ whole genome shotgun (WGS) entry which is preliminary data.</text>
</comment>
<reference evidence="1 2" key="1">
    <citation type="submission" date="2015-09" db="EMBL/GenBank/DDBJ databases">
        <title>Bacillus cereus food isolates.</title>
        <authorList>
            <person name="Boekhorst J."/>
        </authorList>
    </citation>
    <scope>NUCLEOTIDE SEQUENCE [LARGE SCALE GENOMIC DNA]</scope>
    <source>
        <strain evidence="1 2">B4088</strain>
    </source>
</reference>
<dbReference type="PATRIC" id="fig|1396.535.peg.4153"/>
<dbReference type="RefSeq" id="WP_063259635.1">
    <property type="nucleotide sequence ID" value="NZ_LJKE01000015.1"/>
</dbReference>
<evidence type="ECO:0000313" key="1">
    <source>
        <dbReference type="EMBL" id="KZD71942.1"/>
    </source>
</evidence>
<dbReference type="EMBL" id="LJKE01000015">
    <property type="protein sequence ID" value="KZD71942.1"/>
    <property type="molecule type" value="Genomic_DNA"/>
</dbReference>
<proteinExistence type="predicted"/>